<dbReference type="Proteomes" id="UP000709295">
    <property type="component" value="Unassembled WGS sequence"/>
</dbReference>
<evidence type="ECO:0000256" key="4">
    <source>
        <dbReference type="ARBA" id="ARBA00035393"/>
    </source>
</evidence>
<evidence type="ECO:0000256" key="6">
    <source>
        <dbReference type="RuleBase" id="RU365002"/>
    </source>
</evidence>
<dbReference type="PANTHER" id="PTHR21314">
    <property type="entry name" value="QUEUOSINE 5'-PHOSPHATE N-GLYCOSYLASE_HYDROLASE-RELATED"/>
    <property type="match status" value="1"/>
</dbReference>
<comment type="function">
    <text evidence="6">Catalyzes the hydrolysis of queuosine 5'-phosphate, releasing the nucleobase queuine (q). Is required for salvage of queuine from exogenous queuosine (Q) that is imported and then converted to queuosine 5'-phosphate intracellularly.</text>
</comment>
<dbReference type="GO" id="GO:0016787">
    <property type="term" value="F:hydrolase activity"/>
    <property type="evidence" value="ECO:0007669"/>
    <property type="project" value="UniProtKB-KW"/>
</dbReference>
<proteinExistence type="inferred from homology"/>
<evidence type="ECO:0000256" key="5">
    <source>
        <dbReference type="ARBA" id="ARBA00048204"/>
    </source>
</evidence>
<keyword evidence="1 6" id="KW-0378">Hydrolase</keyword>
<comment type="similarity">
    <text evidence="2 6">Belongs to the QNG1 protein family.</text>
</comment>
<protein>
    <recommendedName>
        <fullName evidence="3 6">Queuosine 5'-phosphate N-glycosylase/hydrolase</fullName>
        <ecNumber evidence="6">3.2.2.-</ecNumber>
    </recommendedName>
    <alternativeName>
        <fullName evidence="4 6">Queuosine-nucleotide N-glycosylase/hydrolase</fullName>
    </alternativeName>
</protein>
<dbReference type="GO" id="GO:0006400">
    <property type="term" value="P:tRNA modification"/>
    <property type="evidence" value="ECO:0007669"/>
    <property type="project" value="TreeGrafter"/>
</dbReference>
<keyword evidence="8" id="KW-1185">Reference proteome</keyword>
<evidence type="ECO:0000256" key="1">
    <source>
        <dbReference type="ARBA" id="ARBA00022801"/>
    </source>
</evidence>
<evidence type="ECO:0000313" key="8">
    <source>
        <dbReference type="Proteomes" id="UP000709295"/>
    </source>
</evidence>
<evidence type="ECO:0000256" key="2">
    <source>
        <dbReference type="ARBA" id="ARBA00035119"/>
    </source>
</evidence>
<evidence type="ECO:0000256" key="3">
    <source>
        <dbReference type="ARBA" id="ARBA00035306"/>
    </source>
</evidence>
<comment type="catalytic activity">
    <reaction evidence="5 6">
        <text>queuosine 5'-phosphate + H2O = queuine + D-ribose 5-phosphate</text>
        <dbReference type="Rhea" id="RHEA:75387"/>
        <dbReference type="ChEBI" id="CHEBI:15377"/>
        <dbReference type="ChEBI" id="CHEBI:17433"/>
        <dbReference type="ChEBI" id="CHEBI:78346"/>
        <dbReference type="ChEBI" id="CHEBI:194371"/>
    </reaction>
    <physiologicalReaction direction="left-to-right" evidence="5 6">
        <dbReference type="Rhea" id="RHEA:75388"/>
    </physiologicalReaction>
</comment>
<dbReference type="InterPro" id="IPR019438">
    <property type="entry name" value="Q_salvage"/>
</dbReference>
<dbReference type="AlphaFoldDB" id="A0A8J5ITF5"/>
<dbReference type="PANTHER" id="PTHR21314:SF0">
    <property type="entry name" value="QUEUOSINE 5'-PHOSPHATE N-GLYCOSYLASE_HYDROLASE"/>
    <property type="match status" value="1"/>
</dbReference>
<name>A0A8J5ITF5_9STRA</name>
<dbReference type="EC" id="3.2.2.-" evidence="6"/>
<dbReference type="EMBL" id="JAENGY010000815">
    <property type="protein sequence ID" value="KAG6956188.1"/>
    <property type="molecule type" value="Genomic_DNA"/>
</dbReference>
<gene>
    <name evidence="7" type="ORF">JG688_00011532</name>
</gene>
<accession>A0A8J5ITF5</accession>
<comment type="caution">
    <text evidence="7">The sequence shown here is derived from an EMBL/GenBank/DDBJ whole genome shotgun (WGS) entry which is preliminary data.</text>
</comment>
<dbReference type="Pfam" id="PF10343">
    <property type="entry name" value="Q_salvage"/>
    <property type="match status" value="1"/>
</dbReference>
<evidence type="ECO:0000313" key="7">
    <source>
        <dbReference type="EMBL" id="KAG6956188.1"/>
    </source>
</evidence>
<organism evidence="7 8">
    <name type="scientific">Phytophthora aleatoria</name>
    <dbReference type="NCBI Taxonomy" id="2496075"/>
    <lineage>
        <taxon>Eukaryota</taxon>
        <taxon>Sar</taxon>
        <taxon>Stramenopiles</taxon>
        <taxon>Oomycota</taxon>
        <taxon>Peronosporomycetes</taxon>
        <taxon>Peronosporales</taxon>
        <taxon>Peronosporaceae</taxon>
        <taxon>Phytophthora</taxon>
    </lineage>
</organism>
<sequence>MDPTTLVRESTARVVHCASHTSVDSAAVERLADKLGTKLSEDDQGVVTWDSGDFHYFEDVKQNGPLTCQYVFVLDALNFCFWPTQNMEYEHLARGLKTALLRDPHALDADNLAMVTNETVTSWFHPFTPPQLDERRRKVREVGEVLQQFFDGQALNLIKKANFSAVEAIRLVLAYFPGFRDHALYKGEQVHFYKRAQILVGDVWAAYGRRTSGIASFHDIGKLTMFGKKPSKSDYRVPQVLRPEGVLVYSSKLAELVDNKAEIPAGSEMELEIRAATIQAVEQIHKQMMIRGHHLEVIELDWLLWQIGEDNKADLLPHHRTWSIYY</sequence>
<reference evidence="7" key="1">
    <citation type="submission" date="2021-01" db="EMBL/GenBank/DDBJ databases">
        <title>Phytophthora aleatoria, a newly-described species from Pinus radiata is distinct from Phytophthora cactorum isolates based on comparative genomics.</title>
        <authorList>
            <person name="Mcdougal R."/>
            <person name="Panda P."/>
            <person name="Williams N."/>
            <person name="Studholme D.J."/>
        </authorList>
    </citation>
    <scope>NUCLEOTIDE SEQUENCE</scope>
    <source>
        <strain evidence="7">NZFS 4037</strain>
    </source>
</reference>